<sequence length="323" mass="36333">MRLACYHSLILFLSFTLIQGSICSLLSEGFKPSSSVEEVVGRGPVRNYGESTSSGTGALESAAEAPAATLSLSEILATNEGAQVPLLGPQKNNLAAALLHQKANLILDDLIKKQEKVSFLSQISRRIIGQAGKGSGNPKYIETKTRKPTKSIQAKTSGHHKNTELNVERVEPLLQDMMAEILVLTASYWLKCTSSQQEEVIRKLQKAPFPAEFLDTIQKLEQLHIEPVIESRTRPRWIDIESKTRAFRREFREAFLKRYPHKVKLATAEYIPLDSIAMSAHMARIPKRFEAAQQWLIQDSSENLPEIIEVAELEWLEKRLKQF</sequence>
<evidence type="ECO:0000313" key="4">
    <source>
        <dbReference type="Proteomes" id="UP000325313"/>
    </source>
</evidence>
<feature type="chain" id="PRO_5023040083" evidence="2">
    <location>
        <begin position="21"/>
        <end position="323"/>
    </location>
</feature>
<feature type="signal peptide" evidence="2">
    <location>
        <begin position="1"/>
        <end position="20"/>
    </location>
</feature>
<dbReference type="EMBL" id="VDEP01000206">
    <property type="protein sequence ID" value="KAA1123784.1"/>
    <property type="molecule type" value="Genomic_DNA"/>
</dbReference>
<evidence type="ECO:0000256" key="2">
    <source>
        <dbReference type="SAM" id="SignalP"/>
    </source>
</evidence>
<comment type="caution">
    <text evidence="3">The sequence shown here is derived from an EMBL/GenBank/DDBJ whole genome shotgun (WGS) entry which is preliminary data.</text>
</comment>
<organism evidence="3 4">
    <name type="scientific">Puccinia graminis f. sp. tritici</name>
    <dbReference type="NCBI Taxonomy" id="56615"/>
    <lineage>
        <taxon>Eukaryota</taxon>
        <taxon>Fungi</taxon>
        <taxon>Dikarya</taxon>
        <taxon>Basidiomycota</taxon>
        <taxon>Pucciniomycotina</taxon>
        <taxon>Pucciniomycetes</taxon>
        <taxon>Pucciniales</taxon>
        <taxon>Pucciniaceae</taxon>
        <taxon>Puccinia</taxon>
    </lineage>
</organism>
<evidence type="ECO:0000313" key="3">
    <source>
        <dbReference type="EMBL" id="KAA1123784.1"/>
    </source>
</evidence>
<keyword evidence="2" id="KW-0732">Signal</keyword>
<evidence type="ECO:0000256" key="1">
    <source>
        <dbReference type="SAM" id="MobiDB-lite"/>
    </source>
</evidence>
<dbReference type="Proteomes" id="UP000325313">
    <property type="component" value="Unassembled WGS sequence"/>
</dbReference>
<reference evidence="3 4" key="1">
    <citation type="submission" date="2019-05" db="EMBL/GenBank/DDBJ databases">
        <title>Emergence of the Ug99 lineage of the wheat stem rust pathogen through somatic hybridization.</title>
        <authorList>
            <person name="Li F."/>
            <person name="Upadhyaya N.M."/>
            <person name="Sperschneider J."/>
            <person name="Matny O."/>
            <person name="Nguyen-Phuc H."/>
            <person name="Mago R."/>
            <person name="Raley C."/>
            <person name="Miller M.E."/>
            <person name="Silverstein K.A.T."/>
            <person name="Henningsen E."/>
            <person name="Hirsch C.D."/>
            <person name="Visser B."/>
            <person name="Pretorius Z.A."/>
            <person name="Steffenson B.J."/>
            <person name="Schwessinger B."/>
            <person name="Dodds P.N."/>
            <person name="Figueroa M."/>
        </authorList>
    </citation>
    <scope>NUCLEOTIDE SEQUENCE [LARGE SCALE GENOMIC DNA]</scope>
    <source>
        <strain evidence="3 4">Ug99</strain>
    </source>
</reference>
<dbReference type="AlphaFoldDB" id="A0A5B0RGE1"/>
<gene>
    <name evidence="3" type="ORF">PGTUg99_018772</name>
</gene>
<protein>
    <submittedName>
        <fullName evidence="3">Uncharacterized protein</fullName>
    </submittedName>
</protein>
<proteinExistence type="predicted"/>
<feature type="region of interest" description="Disordered" evidence="1">
    <location>
        <begin position="134"/>
        <end position="161"/>
    </location>
</feature>
<name>A0A5B0RGE1_PUCGR</name>
<accession>A0A5B0RGE1</accession>